<dbReference type="GO" id="GO:0016866">
    <property type="term" value="F:intramolecular transferase activity"/>
    <property type="evidence" value="ECO:0007669"/>
    <property type="project" value="InterPro"/>
</dbReference>
<evidence type="ECO:0000313" key="4">
    <source>
        <dbReference type="Proteomes" id="UP001341281"/>
    </source>
</evidence>
<dbReference type="Gene3D" id="1.50.10.20">
    <property type="match status" value="2"/>
</dbReference>
<organism evidence="3 4">
    <name type="scientific">Paspalum notatum var. saurae</name>
    <dbReference type="NCBI Taxonomy" id="547442"/>
    <lineage>
        <taxon>Eukaryota</taxon>
        <taxon>Viridiplantae</taxon>
        <taxon>Streptophyta</taxon>
        <taxon>Embryophyta</taxon>
        <taxon>Tracheophyta</taxon>
        <taxon>Spermatophyta</taxon>
        <taxon>Magnoliopsida</taxon>
        <taxon>Liliopsida</taxon>
        <taxon>Poales</taxon>
        <taxon>Poaceae</taxon>
        <taxon>PACMAD clade</taxon>
        <taxon>Panicoideae</taxon>
        <taxon>Andropogonodae</taxon>
        <taxon>Paspaleae</taxon>
        <taxon>Paspalinae</taxon>
        <taxon>Paspalum</taxon>
    </lineage>
</organism>
<dbReference type="InterPro" id="IPR032696">
    <property type="entry name" value="SQ_cyclase_C"/>
</dbReference>
<dbReference type="InterPro" id="IPR008930">
    <property type="entry name" value="Terpenoid_cyclase/PrenylTrfase"/>
</dbReference>
<accession>A0AAQ3TUB6</accession>
<dbReference type="EMBL" id="CP144750">
    <property type="protein sequence ID" value="WVZ78624.1"/>
    <property type="molecule type" value="Genomic_DNA"/>
</dbReference>
<dbReference type="Proteomes" id="UP001341281">
    <property type="component" value="Chromosome 06"/>
</dbReference>
<name>A0AAQ3TUB6_PASNO</name>
<feature type="domain" description="Squalene cyclase C-terminal" evidence="2">
    <location>
        <begin position="182"/>
        <end position="266"/>
    </location>
</feature>
<evidence type="ECO:0000259" key="2">
    <source>
        <dbReference type="Pfam" id="PF13243"/>
    </source>
</evidence>
<keyword evidence="1" id="KW-0677">Repeat</keyword>
<dbReference type="SUPFAM" id="SSF48239">
    <property type="entry name" value="Terpenoid cyclases/Protein prenyltransferases"/>
    <property type="match status" value="1"/>
</dbReference>
<sequence>ALNMICCWVENPNSDAFKKHLPRIYDYLWLAEDGMKAQNWETILIIQALCSTDLIDEFSPTTKRAHDYMKNSQVLQNQPNYRSYYRQRSKGSWTHSTLDNGWNSPDVTAEALMALMLLSKISPNLVGNPIEEERLYDAIDCILYSMNKDGTFSSYEYLRTTPLLEILNPSENFVNIVVDYPYGTWGICFTQGAFFAIKGLVDVGKTYDTSSCIKKACNFLLSKQQIRGGWGESYLSSVTGNYVDGGTPHVVNTAWAMLALIYAGQVE</sequence>
<evidence type="ECO:0000313" key="3">
    <source>
        <dbReference type="EMBL" id="WVZ78624.1"/>
    </source>
</evidence>
<evidence type="ECO:0000256" key="1">
    <source>
        <dbReference type="ARBA" id="ARBA00022737"/>
    </source>
</evidence>
<keyword evidence="4" id="KW-1185">Reference proteome</keyword>
<reference evidence="3 4" key="1">
    <citation type="submission" date="2024-02" db="EMBL/GenBank/DDBJ databases">
        <title>High-quality chromosome-scale genome assembly of Pensacola bahiagrass (Paspalum notatum Flugge var. saurae).</title>
        <authorList>
            <person name="Vega J.M."/>
            <person name="Podio M."/>
            <person name="Orjuela J."/>
            <person name="Siena L.A."/>
            <person name="Pessino S.C."/>
            <person name="Combes M.C."/>
            <person name="Mariac C."/>
            <person name="Albertini E."/>
            <person name="Pupilli F."/>
            <person name="Ortiz J.P.A."/>
            <person name="Leblanc O."/>
        </authorList>
    </citation>
    <scope>NUCLEOTIDE SEQUENCE [LARGE SCALE GENOMIC DNA]</scope>
    <source>
        <strain evidence="3">R1</strain>
        <tissue evidence="3">Leaf</tissue>
    </source>
</reference>
<gene>
    <name evidence="3" type="ORF">U9M48_026306</name>
</gene>
<dbReference type="PANTHER" id="PTHR11764">
    <property type="entry name" value="TERPENE CYCLASE/MUTASE FAMILY MEMBER"/>
    <property type="match status" value="1"/>
</dbReference>
<protein>
    <recommendedName>
        <fullName evidence="2">Squalene cyclase C-terminal domain-containing protein</fullName>
    </recommendedName>
</protein>
<dbReference type="PANTHER" id="PTHR11764:SF64">
    <property type="entry name" value="TERPENE CYCLASE_MUTASE FAMILY MEMBER"/>
    <property type="match status" value="1"/>
</dbReference>
<dbReference type="Pfam" id="PF13243">
    <property type="entry name" value="SQHop_cyclase_C"/>
    <property type="match status" value="1"/>
</dbReference>
<dbReference type="InterPro" id="IPR018333">
    <property type="entry name" value="Squalene_cyclase"/>
</dbReference>
<dbReference type="AlphaFoldDB" id="A0AAQ3TUB6"/>
<proteinExistence type="predicted"/>
<dbReference type="GO" id="GO:0005811">
    <property type="term" value="C:lipid droplet"/>
    <property type="evidence" value="ECO:0007669"/>
    <property type="project" value="InterPro"/>
</dbReference>
<dbReference type="GO" id="GO:0016104">
    <property type="term" value="P:triterpenoid biosynthetic process"/>
    <property type="evidence" value="ECO:0007669"/>
    <property type="project" value="InterPro"/>
</dbReference>
<feature type="non-terminal residue" evidence="3">
    <location>
        <position position="1"/>
    </location>
</feature>